<dbReference type="InterPro" id="IPR011701">
    <property type="entry name" value="MFS"/>
</dbReference>
<dbReference type="InterPro" id="IPR050327">
    <property type="entry name" value="Proton-linked_MCT"/>
</dbReference>
<keyword evidence="4" id="KW-0472">Membrane</keyword>
<proteinExistence type="inferred from homology"/>
<name>A0ABP0ZSR9_9ASCO</name>
<dbReference type="RefSeq" id="XP_066832319.1">
    <property type="nucleotide sequence ID" value="XM_066975707.1"/>
</dbReference>
<dbReference type="EMBL" id="OZ022411">
    <property type="protein sequence ID" value="CAK9441513.1"/>
    <property type="molecule type" value="Genomic_DNA"/>
</dbReference>
<feature type="compositionally biased region" description="Basic and acidic residues" evidence="3">
    <location>
        <begin position="18"/>
        <end position="27"/>
    </location>
</feature>
<dbReference type="Proteomes" id="UP001497383">
    <property type="component" value="Chromosome 7"/>
</dbReference>
<dbReference type="Pfam" id="PF07690">
    <property type="entry name" value="MFS_1"/>
    <property type="match status" value="1"/>
</dbReference>
<feature type="compositionally biased region" description="Basic and acidic residues" evidence="3">
    <location>
        <begin position="124"/>
        <end position="155"/>
    </location>
</feature>
<gene>
    <name evidence="5" type="ORF">LODBEIA_P53810</name>
</gene>
<feature type="transmembrane region" description="Helical" evidence="4">
    <location>
        <begin position="336"/>
        <end position="356"/>
    </location>
</feature>
<accession>A0ABP0ZSR9</accession>
<evidence type="ECO:0000313" key="5">
    <source>
        <dbReference type="EMBL" id="CAK9441513.1"/>
    </source>
</evidence>
<evidence type="ECO:0000256" key="2">
    <source>
        <dbReference type="ARBA" id="ARBA00006727"/>
    </source>
</evidence>
<feature type="transmembrane region" description="Helical" evidence="4">
    <location>
        <begin position="395"/>
        <end position="418"/>
    </location>
</feature>
<feature type="compositionally biased region" description="Low complexity" evidence="3">
    <location>
        <begin position="1"/>
        <end position="15"/>
    </location>
</feature>
<dbReference type="Gene3D" id="1.20.1250.20">
    <property type="entry name" value="MFS general substrate transporter like domains"/>
    <property type="match status" value="2"/>
</dbReference>
<dbReference type="PANTHER" id="PTHR11360:SF315">
    <property type="entry name" value="TRANSPORTER MCH2-RELATED"/>
    <property type="match status" value="1"/>
</dbReference>
<dbReference type="SUPFAM" id="SSF103473">
    <property type="entry name" value="MFS general substrate transporter"/>
    <property type="match status" value="1"/>
</dbReference>
<evidence type="ECO:0008006" key="7">
    <source>
        <dbReference type="Google" id="ProtNLM"/>
    </source>
</evidence>
<feature type="transmembrane region" description="Helical" evidence="4">
    <location>
        <begin position="481"/>
        <end position="500"/>
    </location>
</feature>
<dbReference type="CDD" id="cd17352">
    <property type="entry name" value="MFS_MCT_SLC16"/>
    <property type="match status" value="1"/>
</dbReference>
<dbReference type="InterPro" id="IPR036259">
    <property type="entry name" value="MFS_trans_sf"/>
</dbReference>
<feature type="transmembrane region" description="Helical" evidence="4">
    <location>
        <begin position="456"/>
        <end position="474"/>
    </location>
</feature>
<evidence type="ECO:0000256" key="1">
    <source>
        <dbReference type="ARBA" id="ARBA00004141"/>
    </source>
</evidence>
<feature type="region of interest" description="Disordered" evidence="3">
    <location>
        <begin position="115"/>
        <end position="166"/>
    </location>
</feature>
<organism evidence="5 6">
    <name type="scientific">Lodderomyces beijingensis</name>
    <dbReference type="NCBI Taxonomy" id="1775926"/>
    <lineage>
        <taxon>Eukaryota</taxon>
        <taxon>Fungi</taxon>
        <taxon>Dikarya</taxon>
        <taxon>Ascomycota</taxon>
        <taxon>Saccharomycotina</taxon>
        <taxon>Pichiomycetes</taxon>
        <taxon>Debaryomycetaceae</taxon>
        <taxon>Candida/Lodderomyces clade</taxon>
        <taxon>Lodderomyces</taxon>
    </lineage>
</organism>
<keyword evidence="4" id="KW-0812">Transmembrane</keyword>
<evidence type="ECO:0000313" key="6">
    <source>
        <dbReference type="Proteomes" id="UP001497383"/>
    </source>
</evidence>
<sequence>MALDTSTTSDGTSISKHSMSDESRRSLDAAAPAHNQYEIYPISLHSLHEGASIASNATTNANKSLQRTRTNQSELSRILTGIRDDQLLDEERRSQYRERGEAEYILAHELEKATTAVGKSRPHSVADVESMRLRATRDDKREEKREDVESARGSESDGGGGDEVDLDHRPDGGFAWLMAICAMLSVFSTWGANAAYGVFLNYYLNNATFRGATEYDYALIGGIVVCLANLLSPISVLLYKILGFKLVCCLGIIFQTSGWILASFATEIWHLYLTQGVLVGISFSLIFIPATMILPTWFHKMKAASMGTCVAGAGLGGLIFSLSLNKVIEDTGDQKWALRMVGLVCLATALFCGLLMRPRNYRLPSVKERFSSQFIKTNARVIFDIKVFKNGGIRLVALWFAIALVGYTLMLFSVSSYASSVGLSHSQASVMTAVMNAAQIVGRPTMGLTADRFGRANFTGAISLVVSIMLYAFWINARTYGSLIAFSVVIGLIIGVGSSLAQPLAADSLEGELEKLPAGWSGICIFVSFFCLVAEVIALSLVQKQSPRPYLHTQIFAGTCFFACFLLIFPLREFLVKKTLTERYNEAKLRSEKLASGEVTKSGYLKNNSRDFTDMIEEHEEDVLQERIARYEQLLQNSLKAYIIRMVYPIKV</sequence>
<comment type="similarity">
    <text evidence="2">Belongs to the major facilitator superfamily. Monocarboxylate porter (TC 2.A.1.13) family.</text>
</comment>
<feature type="transmembrane region" description="Helical" evidence="4">
    <location>
        <begin position="174"/>
        <end position="197"/>
    </location>
</feature>
<feature type="transmembrane region" description="Helical" evidence="4">
    <location>
        <begin position="217"/>
        <end position="239"/>
    </location>
</feature>
<feature type="region of interest" description="Disordered" evidence="3">
    <location>
        <begin position="1"/>
        <end position="29"/>
    </location>
</feature>
<protein>
    <recommendedName>
        <fullName evidence="7">Major facilitator superfamily (MFS) profile domain-containing protein</fullName>
    </recommendedName>
</protein>
<evidence type="ECO:0000256" key="4">
    <source>
        <dbReference type="SAM" id="Phobius"/>
    </source>
</evidence>
<dbReference type="GeneID" id="92210577"/>
<dbReference type="PANTHER" id="PTHR11360">
    <property type="entry name" value="MONOCARBOXYLATE TRANSPORTER"/>
    <property type="match status" value="1"/>
</dbReference>
<keyword evidence="6" id="KW-1185">Reference proteome</keyword>
<evidence type="ECO:0000256" key="3">
    <source>
        <dbReference type="SAM" id="MobiDB-lite"/>
    </source>
</evidence>
<feature type="transmembrane region" description="Helical" evidence="4">
    <location>
        <begin position="272"/>
        <end position="294"/>
    </location>
</feature>
<feature type="transmembrane region" description="Helical" evidence="4">
    <location>
        <begin position="306"/>
        <end position="324"/>
    </location>
</feature>
<feature type="transmembrane region" description="Helical" evidence="4">
    <location>
        <begin position="554"/>
        <end position="571"/>
    </location>
</feature>
<keyword evidence="4" id="KW-1133">Transmembrane helix</keyword>
<feature type="transmembrane region" description="Helical" evidence="4">
    <location>
        <begin position="520"/>
        <end position="542"/>
    </location>
</feature>
<reference evidence="5 6" key="1">
    <citation type="submission" date="2024-03" db="EMBL/GenBank/DDBJ databases">
        <authorList>
            <person name="Brejova B."/>
        </authorList>
    </citation>
    <scope>NUCLEOTIDE SEQUENCE [LARGE SCALE GENOMIC DNA]</scope>
    <source>
        <strain evidence="5 6">CBS 14171</strain>
    </source>
</reference>
<comment type="subcellular location">
    <subcellularLocation>
        <location evidence="1">Membrane</location>
        <topology evidence="1">Multi-pass membrane protein</topology>
    </subcellularLocation>
</comment>
<feature type="transmembrane region" description="Helical" evidence="4">
    <location>
        <begin position="246"/>
        <end position="266"/>
    </location>
</feature>